<keyword evidence="2" id="KW-0812">Transmembrane</keyword>
<evidence type="ECO:0000256" key="1">
    <source>
        <dbReference type="SAM" id="MobiDB-lite"/>
    </source>
</evidence>
<dbReference type="Gene3D" id="1.10.167.10">
    <property type="entry name" value="Regulator of G-protein Signalling 4, domain 2"/>
    <property type="match status" value="1"/>
</dbReference>
<keyword evidence="2" id="KW-0472">Membrane</keyword>
<comment type="caution">
    <text evidence="3">The sequence shown here is derived from an EMBL/GenBank/DDBJ whole genome shotgun (WGS) entry which is preliminary data.</text>
</comment>
<feature type="region of interest" description="Disordered" evidence="1">
    <location>
        <begin position="1"/>
        <end position="52"/>
    </location>
</feature>
<accession>A0A5N5QPG6</accession>
<dbReference type="InterPro" id="IPR036305">
    <property type="entry name" value="RGS_sf"/>
</dbReference>
<dbReference type="OrthoDB" id="3232309at2759"/>
<name>A0A5N5QPG6_9AGAM</name>
<keyword evidence="4" id="KW-1185">Reference proteome</keyword>
<protein>
    <recommendedName>
        <fullName evidence="5">RGS domain-containing protein</fullName>
    </recommendedName>
</protein>
<dbReference type="AlphaFoldDB" id="A0A5N5QPG6"/>
<evidence type="ECO:0000256" key="2">
    <source>
        <dbReference type="SAM" id="Phobius"/>
    </source>
</evidence>
<proteinExistence type="predicted"/>
<dbReference type="PANTHER" id="PTHR39466:SF1">
    <property type="entry name" value="RGS DOMAIN-CONTAINING PROTEIN"/>
    <property type="match status" value="1"/>
</dbReference>
<feature type="transmembrane region" description="Helical" evidence="2">
    <location>
        <begin position="243"/>
        <end position="263"/>
    </location>
</feature>
<feature type="transmembrane region" description="Helical" evidence="2">
    <location>
        <begin position="283"/>
        <end position="308"/>
    </location>
</feature>
<feature type="transmembrane region" description="Helical" evidence="2">
    <location>
        <begin position="529"/>
        <end position="551"/>
    </location>
</feature>
<evidence type="ECO:0000313" key="4">
    <source>
        <dbReference type="Proteomes" id="UP000383932"/>
    </source>
</evidence>
<reference evidence="3 4" key="1">
    <citation type="journal article" date="2019" name="Fungal Biol. Biotechnol.">
        <title>Draft genome sequence of fastidious pathogen Ceratobasidium theobromae, which causes vascular-streak dieback in Theobroma cacao.</title>
        <authorList>
            <person name="Ali S.S."/>
            <person name="Asman A."/>
            <person name="Shao J."/>
            <person name="Firmansyah A.P."/>
            <person name="Susilo A.W."/>
            <person name="Rosmana A."/>
            <person name="McMahon P."/>
            <person name="Junaid M."/>
            <person name="Guest D."/>
            <person name="Kheng T.Y."/>
            <person name="Meinhardt L.W."/>
            <person name="Bailey B.A."/>
        </authorList>
    </citation>
    <scope>NUCLEOTIDE SEQUENCE [LARGE SCALE GENOMIC DNA]</scope>
    <source>
        <strain evidence="3 4">CT2</strain>
    </source>
</reference>
<sequence length="553" mass="60552">MTRPSLTLELVPSKPAPAQPRNGNWDCPALSAPPPSYSSPLPSSLGSRPPSIDTIPPRPSPFVFSSSTLLKFPSRLSRPPRINPIGSQWTFLPEMSVRLEDLLNMRHISPLSLKDFEQYLLFEEYCAENLYFILWLNDYTSRYSSTEATTLQLNHSIARAEATFFSSDSQYELNLAAGRVSQFYDLIGRTEENTKGVASSNQLRVPAHPDAFAAIRDDVDDMLRASARRFVRARSRNAGQQRAICVVFGGLFTIAIALAPLMLSHFTDRGRWIRFGIIPPLWLGLTVFLCSVNGICIILVSISIDPVLPDTDYMQYMLGGSRQLYPFELVRPPISAPIYQQPAYAASFSSVKVSGDVKSPQQSAKPSLRSMSSITQLSGVVVHGPYKHDGKTPANLESSTPEEYALPQIPAITPLTQEFGFETAGFIPSRDSCEELTIGGHSTYPDSSVGASSTRYEANLESGHHRGLSSTAKLAFDFDTLPIKKLDSNSGPPALEATYGGGAKGYFVKVFAPMTEVRSPVISRAQWEVVIRSGALAGFLTFIITAVLVAVPM</sequence>
<organism evidence="3 4">
    <name type="scientific">Ceratobasidium theobromae</name>
    <dbReference type="NCBI Taxonomy" id="1582974"/>
    <lineage>
        <taxon>Eukaryota</taxon>
        <taxon>Fungi</taxon>
        <taxon>Dikarya</taxon>
        <taxon>Basidiomycota</taxon>
        <taxon>Agaricomycotina</taxon>
        <taxon>Agaricomycetes</taxon>
        <taxon>Cantharellales</taxon>
        <taxon>Ceratobasidiaceae</taxon>
        <taxon>Ceratobasidium</taxon>
    </lineage>
</organism>
<dbReference type="PANTHER" id="PTHR39466">
    <property type="entry name" value="RGS DOMAIN-CONTAINING PROTEIN"/>
    <property type="match status" value="1"/>
</dbReference>
<dbReference type="SUPFAM" id="SSF48097">
    <property type="entry name" value="Regulator of G-protein signaling, RGS"/>
    <property type="match status" value="1"/>
</dbReference>
<dbReference type="Proteomes" id="UP000383932">
    <property type="component" value="Unassembled WGS sequence"/>
</dbReference>
<gene>
    <name evidence="3" type="ORF">CTheo_3449</name>
</gene>
<evidence type="ECO:0008006" key="5">
    <source>
        <dbReference type="Google" id="ProtNLM"/>
    </source>
</evidence>
<dbReference type="InterPro" id="IPR044926">
    <property type="entry name" value="RGS_subdomain_2"/>
</dbReference>
<keyword evidence="2" id="KW-1133">Transmembrane helix</keyword>
<evidence type="ECO:0000313" key="3">
    <source>
        <dbReference type="EMBL" id="KAB5593147.1"/>
    </source>
</evidence>
<feature type="compositionally biased region" description="Low complexity" evidence="1">
    <location>
        <begin position="38"/>
        <end position="51"/>
    </location>
</feature>
<dbReference type="EMBL" id="SSOP01000045">
    <property type="protein sequence ID" value="KAB5593147.1"/>
    <property type="molecule type" value="Genomic_DNA"/>
</dbReference>